<dbReference type="PANTHER" id="PTHR11935">
    <property type="entry name" value="BETA LACTAMASE DOMAIN"/>
    <property type="match status" value="1"/>
</dbReference>
<evidence type="ECO:0000256" key="1">
    <source>
        <dbReference type="ARBA" id="ARBA00001947"/>
    </source>
</evidence>
<dbReference type="GO" id="GO:0019243">
    <property type="term" value="P:methylglyoxal catabolic process to D-lactate via S-lactoyl-glutathione"/>
    <property type="evidence" value="ECO:0007669"/>
    <property type="project" value="InterPro"/>
</dbReference>
<dbReference type="OrthoDB" id="449487at2759"/>
<evidence type="ECO:0000313" key="8">
    <source>
        <dbReference type="Proteomes" id="UP000694397"/>
    </source>
</evidence>
<dbReference type="Gene3D" id="3.60.15.10">
    <property type="entry name" value="Ribonuclease Z/Hydroxyacylglutathione hydrolase-like"/>
    <property type="match status" value="1"/>
</dbReference>
<dbReference type="GO" id="GO:0005739">
    <property type="term" value="C:mitochondrion"/>
    <property type="evidence" value="ECO:0007669"/>
    <property type="project" value="TreeGrafter"/>
</dbReference>
<feature type="domain" description="Metallo-beta-lactamase" evidence="6">
    <location>
        <begin position="121"/>
        <end position="283"/>
    </location>
</feature>
<dbReference type="Ensembl" id="ENSSFOT00015020474.2">
    <property type="protein sequence ID" value="ENSSFOP00015020241.2"/>
    <property type="gene ID" value="ENSSFOG00015013028.2"/>
</dbReference>
<dbReference type="Pfam" id="PF00753">
    <property type="entry name" value="Lactamase_B"/>
    <property type="match status" value="1"/>
</dbReference>
<dbReference type="InterPro" id="IPR001279">
    <property type="entry name" value="Metallo-B-lactamas"/>
</dbReference>
<organism evidence="7 8">
    <name type="scientific">Scleropages formosus</name>
    <name type="common">Asian bonytongue</name>
    <name type="synonym">Osteoglossum formosum</name>
    <dbReference type="NCBI Taxonomy" id="113540"/>
    <lineage>
        <taxon>Eukaryota</taxon>
        <taxon>Metazoa</taxon>
        <taxon>Chordata</taxon>
        <taxon>Craniata</taxon>
        <taxon>Vertebrata</taxon>
        <taxon>Euteleostomi</taxon>
        <taxon>Actinopterygii</taxon>
        <taxon>Neopterygii</taxon>
        <taxon>Teleostei</taxon>
        <taxon>Osteoglossocephala</taxon>
        <taxon>Osteoglossomorpha</taxon>
        <taxon>Osteoglossiformes</taxon>
        <taxon>Osteoglossidae</taxon>
        <taxon>Scleropages</taxon>
    </lineage>
</organism>
<comment type="cofactor">
    <cofactor evidence="1">
        <name>Zn(2+)</name>
        <dbReference type="ChEBI" id="CHEBI:29105"/>
    </cofactor>
</comment>
<sequence>MRAAGLVRSLRAVGFGLQLRLRFGLQAVRFRQGRPGEGHGADGEGCGINDRVIDRKHDQMCCAVHSAASCRYTLYTRTKLGYLFYKRQVRKAREWFPSGHSSAHPVEVNGIKIIPVPVLTDNYSYLVVDTELRVAVAVDPADPQAVQACLEKEGATLEAILCTHKHWDHSGGNKVLKRRHSPCRVYGNAADNIPGLTHPLSDRDRIEVGRMRFRAFFTPGHTVGHMIYLLDGRALGGPCSLFSGDLVFLSGCGRMFEGSASTMLSSLDTVVSLSDSTLLWPGHEYAEDNLMFAGEVEPGNSARERKFEWVQQQRGQKLCTSPSTIGEEKEYNPFLRSHATELHRALGLQQNPDEDWTRFRARVLEELRRRKDIYKGR</sequence>
<comment type="similarity">
    <text evidence="2">Belongs to the metallo-beta-lactamase superfamily. Glyoxalase II family.</text>
</comment>
<dbReference type="NCBIfam" id="TIGR03413">
    <property type="entry name" value="GSH_gloB"/>
    <property type="match status" value="1"/>
</dbReference>
<dbReference type="GeneTree" id="ENSGT00940000158887"/>
<dbReference type="SMART" id="SM00849">
    <property type="entry name" value="Lactamase_B"/>
    <property type="match status" value="1"/>
</dbReference>
<reference evidence="7 8" key="1">
    <citation type="submission" date="2019-04" db="EMBL/GenBank/DDBJ databases">
        <authorList>
            <consortium name="Wellcome Sanger Institute Data Sharing"/>
        </authorList>
    </citation>
    <scope>NUCLEOTIDE SEQUENCE [LARGE SCALE GENOMIC DNA]</scope>
</reference>
<dbReference type="CDD" id="cd07723">
    <property type="entry name" value="hydroxyacylglutathione_hydrolase_MBL-fold"/>
    <property type="match status" value="1"/>
</dbReference>
<reference evidence="7" key="2">
    <citation type="submission" date="2025-08" db="UniProtKB">
        <authorList>
            <consortium name="Ensembl"/>
        </authorList>
    </citation>
    <scope>IDENTIFICATION</scope>
</reference>
<dbReference type="HAMAP" id="MF_01374">
    <property type="entry name" value="Glyoxalase_2"/>
    <property type="match status" value="1"/>
</dbReference>
<name>A0A8C9RX86_SCLFO</name>
<dbReference type="GO" id="GO:0004416">
    <property type="term" value="F:hydroxyacylglutathione hydrolase activity"/>
    <property type="evidence" value="ECO:0007669"/>
    <property type="project" value="InterPro"/>
</dbReference>
<dbReference type="PANTHER" id="PTHR11935:SF116">
    <property type="entry name" value="HYDROLASE PNKD-RELATED"/>
    <property type="match status" value="1"/>
</dbReference>
<evidence type="ECO:0000256" key="2">
    <source>
        <dbReference type="ARBA" id="ARBA00006759"/>
    </source>
</evidence>
<keyword evidence="3" id="KW-0479">Metal-binding</keyword>
<evidence type="ECO:0000256" key="3">
    <source>
        <dbReference type="ARBA" id="ARBA00022723"/>
    </source>
</evidence>
<dbReference type="AlphaFoldDB" id="A0A8C9RX86"/>
<dbReference type="InterPro" id="IPR036866">
    <property type="entry name" value="RibonucZ/Hydroxyglut_hydro"/>
</dbReference>
<proteinExistence type="inferred from homology"/>
<dbReference type="SUPFAM" id="SSF56281">
    <property type="entry name" value="Metallo-hydrolase/oxidoreductase"/>
    <property type="match status" value="1"/>
</dbReference>
<protein>
    <submittedName>
        <fullName evidence="7">PNKD metallo-beta-lactamase domain containing</fullName>
    </submittedName>
</protein>
<keyword evidence="5" id="KW-0862">Zinc</keyword>
<dbReference type="GO" id="GO:0046872">
    <property type="term" value="F:metal ion binding"/>
    <property type="evidence" value="ECO:0007669"/>
    <property type="project" value="UniProtKB-KW"/>
</dbReference>
<accession>A0A8C9RX86</accession>
<evidence type="ECO:0000259" key="6">
    <source>
        <dbReference type="SMART" id="SM00849"/>
    </source>
</evidence>
<dbReference type="InterPro" id="IPR032282">
    <property type="entry name" value="HAGH_C"/>
</dbReference>
<evidence type="ECO:0000256" key="4">
    <source>
        <dbReference type="ARBA" id="ARBA00022801"/>
    </source>
</evidence>
<evidence type="ECO:0000313" key="7">
    <source>
        <dbReference type="Ensembl" id="ENSSFOP00015020241.2"/>
    </source>
</evidence>
<dbReference type="Pfam" id="PF16123">
    <property type="entry name" value="HAGH_C"/>
    <property type="match status" value="1"/>
</dbReference>
<dbReference type="InterPro" id="IPR017782">
    <property type="entry name" value="Hydroxyacylglutathione_Hdrlase"/>
</dbReference>
<reference evidence="7" key="3">
    <citation type="submission" date="2025-09" db="UniProtKB">
        <authorList>
            <consortium name="Ensembl"/>
        </authorList>
    </citation>
    <scope>IDENTIFICATION</scope>
</reference>
<keyword evidence="4" id="KW-0378">Hydrolase</keyword>
<evidence type="ECO:0000256" key="5">
    <source>
        <dbReference type="ARBA" id="ARBA00022833"/>
    </source>
</evidence>
<gene>
    <name evidence="7" type="primary">PNKD</name>
    <name evidence="7" type="synonym">pnkd</name>
</gene>
<keyword evidence="8" id="KW-1185">Reference proteome</keyword>
<dbReference type="Proteomes" id="UP000694397">
    <property type="component" value="Chromosome 14"/>
</dbReference>
<dbReference type="InterPro" id="IPR035680">
    <property type="entry name" value="Clx_II_MBL"/>
</dbReference>